<evidence type="ECO:0000313" key="2">
    <source>
        <dbReference type="EMBL" id="EOL43156.1"/>
    </source>
</evidence>
<keyword evidence="1" id="KW-0472">Membrane</keyword>
<dbReference type="GO" id="GO:0005886">
    <property type="term" value="C:plasma membrane"/>
    <property type="evidence" value="ECO:0007669"/>
    <property type="project" value="UniProtKB-UniRule"/>
</dbReference>
<dbReference type="eggNOG" id="COG3966">
    <property type="taxonomic scope" value="Bacteria"/>
</dbReference>
<dbReference type="Proteomes" id="UP000013785">
    <property type="component" value="Unassembled WGS sequence"/>
</dbReference>
<dbReference type="AlphaFoldDB" id="R3W638"/>
<keyword evidence="1" id="KW-1003">Cell membrane</keyword>
<organism evidence="2 3">
    <name type="scientific">Enterococcus phoeniculicola ATCC BAA-412</name>
    <dbReference type="NCBI Taxonomy" id="1158610"/>
    <lineage>
        <taxon>Bacteria</taxon>
        <taxon>Bacillati</taxon>
        <taxon>Bacillota</taxon>
        <taxon>Bacilli</taxon>
        <taxon>Lactobacillales</taxon>
        <taxon>Enterococcaceae</taxon>
        <taxon>Enterococcus</taxon>
    </lineage>
</organism>
<dbReference type="UniPathway" id="UPA00556"/>
<comment type="similarity">
    <text evidence="1">Belongs to the DltD family.</text>
</comment>
<protein>
    <recommendedName>
        <fullName evidence="1">Protein DltD</fullName>
    </recommendedName>
</protein>
<dbReference type="OrthoDB" id="1700484at2"/>
<dbReference type="PANTHER" id="PTHR40039">
    <property type="entry name" value="PROTEIN DLTD"/>
    <property type="match status" value="1"/>
</dbReference>
<reference evidence="2 3" key="1">
    <citation type="submission" date="2013-02" db="EMBL/GenBank/DDBJ databases">
        <title>The Genome Sequence of Enterococcus phoeniculicola BAA-412.</title>
        <authorList>
            <consortium name="The Broad Institute Genome Sequencing Platform"/>
            <consortium name="The Broad Institute Genome Sequencing Center for Infectious Disease"/>
            <person name="Earl A.M."/>
            <person name="Gilmore M.S."/>
            <person name="Lebreton F."/>
            <person name="Walker B."/>
            <person name="Young S.K."/>
            <person name="Zeng Q."/>
            <person name="Gargeya S."/>
            <person name="Fitzgerald M."/>
            <person name="Haas B."/>
            <person name="Abouelleil A."/>
            <person name="Alvarado L."/>
            <person name="Arachchi H.M."/>
            <person name="Berlin A.M."/>
            <person name="Chapman S.B."/>
            <person name="Dewar J."/>
            <person name="Goldberg J."/>
            <person name="Griggs A."/>
            <person name="Gujja S."/>
            <person name="Hansen M."/>
            <person name="Howarth C."/>
            <person name="Imamovic A."/>
            <person name="Larimer J."/>
            <person name="McCowan C."/>
            <person name="Murphy C."/>
            <person name="Neiman D."/>
            <person name="Pearson M."/>
            <person name="Priest M."/>
            <person name="Roberts A."/>
            <person name="Saif S."/>
            <person name="Shea T."/>
            <person name="Sisk P."/>
            <person name="Sykes S."/>
            <person name="Wortman J."/>
            <person name="Nusbaum C."/>
            <person name="Birren B."/>
        </authorList>
    </citation>
    <scope>NUCLEOTIDE SEQUENCE [LARGE SCALE GENOMIC DNA]</scope>
    <source>
        <strain evidence="2 3">ATCC BAA-412</strain>
    </source>
</reference>
<dbReference type="InterPro" id="IPR023896">
    <property type="entry name" value="LTA_DltD"/>
</dbReference>
<evidence type="ECO:0000313" key="3">
    <source>
        <dbReference type="Proteomes" id="UP000013785"/>
    </source>
</evidence>
<keyword evidence="3" id="KW-1185">Reference proteome</keyword>
<proteinExistence type="inferred from homology"/>
<dbReference type="PIRSF" id="PIRSF021438">
    <property type="entry name" value="DltD"/>
    <property type="match status" value="1"/>
</dbReference>
<accession>R3W638</accession>
<dbReference type="PANTHER" id="PTHR40039:SF1">
    <property type="entry name" value="PROTEIN DLTD"/>
    <property type="match status" value="1"/>
</dbReference>
<gene>
    <name evidence="2" type="ORF">UC3_02133</name>
</gene>
<comment type="caution">
    <text evidence="2">The sequence shown here is derived from an EMBL/GenBank/DDBJ whole genome shotgun (WGS) entry which is preliminary data.</text>
</comment>
<name>R3W638_9ENTE</name>
<evidence type="ECO:0000256" key="1">
    <source>
        <dbReference type="PIRNR" id="PIRNR021438"/>
    </source>
</evidence>
<dbReference type="HOGENOM" id="CLU_050505_0_0_9"/>
<dbReference type="PATRIC" id="fig|1158610.3.peg.2128"/>
<dbReference type="Pfam" id="PF04914">
    <property type="entry name" value="DltD"/>
    <property type="match status" value="1"/>
</dbReference>
<dbReference type="STRING" id="154621.RV11_GL000628"/>
<dbReference type="GO" id="GO:0070395">
    <property type="term" value="P:lipoteichoic acid biosynthetic process"/>
    <property type="evidence" value="ECO:0007669"/>
    <property type="project" value="UniProtKB-UniRule"/>
</dbReference>
<sequence>MMKKRLFSIFGPLICAAVLLGVLFLSPWKIDTSDPKILAQAATAMNDSVFRGDMIKNEAIETGKYVPFFGSSELNRVSATHPSVLAQKYNRDYTPFLLGAPGTQSLTQYGMIKSMAKELAGKKAVFIISPQWFTPKGVNEQYFNNYYSEQHVYKWLTTVNNISEADKYYARRLLEFPKVKNNQLTVDMLKQIQEGKLPTETQKAQIDLQLNLFDREDELFSGIGLGKNLADKIDHFAQGLPAKYDFNQLISIANKEGRADTTNNSLGIKNTFYASHLQSRIEKMKNSQKDWDYRYGPEYSDFQLVLDEFAKNQVEVLFIIPPINQKWMDYTGLPKEVLTGFDKKIRYQLTSQGFTNIADLTTQGNVDYFMEDTIHMGWRGWLAADEYIKPFMETKTKVKPTYKMDERFLSEDWQKEAPVNIEKNE</sequence>
<dbReference type="NCBIfam" id="TIGR04092">
    <property type="entry name" value="LTA_DltD"/>
    <property type="match status" value="1"/>
</dbReference>
<dbReference type="EMBL" id="AJAT01000016">
    <property type="protein sequence ID" value="EOL43156.1"/>
    <property type="molecule type" value="Genomic_DNA"/>
</dbReference>
<comment type="pathway">
    <text evidence="1">Cell wall biogenesis; lipoteichoic acid biosynthesis.</text>
</comment>
<dbReference type="InterPro" id="IPR006998">
    <property type="entry name" value="DltD"/>
</dbReference>